<protein>
    <submittedName>
        <fullName evidence="6">NAD(P)/FAD-dependent oxidoreductase</fullName>
    </submittedName>
</protein>
<dbReference type="PANTHER" id="PTHR46091">
    <property type="entry name" value="BLR7054 PROTEIN"/>
    <property type="match status" value="1"/>
</dbReference>
<dbReference type="SUPFAM" id="SSF51905">
    <property type="entry name" value="FAD/NAD(P)-binding domain"/>
    <property type="match status" value="1"/>
</dbReference>
<accession>A0ABP7P3Q5</accession>
<organism evidence="6 7">
    <name type="scientific">Allohahella marinimesophila</name>
    <dbReference type="NCBI Taxonomy" id="1054972"/>
    <lineage>
        <taxon>Bacteria</taxon>
        <taxon>Pseudomonadati</taxon>
        <taxon>Pseudomonadota</taxon>
        <taxon>Gammaproteobacteria</taxon>
        <taxon>Oceanospirillales</taxon>
        <taxon>Hahellaceae</taxon>
        <taxon>Allohahella</taxon>
    </lineage>
</organism>
<keyword evidence="5" id="KW-0520">NAD</keyword>
<evidence type="ECO:0000256" key="4">
    <source>
        <dbReference type="ARBA" id="ARBA00022857"/>
    </source>
</evidence>
<keyword evidence="7" id="KW-1185">Reference proteome</keyword>
<keyword evidence="1" id="KW-0285">Flavoprotein</keyword>
<comment type="caution">
    <text evidence="6">The sequence shown here is derived from an EMBL/GenBank/DDBJ whole genome shotgun (WGS) entry which is preliminary data.</text>
</comment>
<proteinExistence type="predicted"/>
<evidence type="ECO:0000313" key="6">
    <source>
        <dbReference type="EMBL" id="GAA3959183.1"/>
    </source>
</evidence>
<reference evidence="7" key="1">
    <citation type="journal article" date="2019" name="Int. J. Syst. Evol. Microbiol.">
        <title>The Global Catalogue of Microorganisms (GCM) 10K type strain sequencing project: providing services to taxonomists for standard genome sequencing and annotation.</title>
        <authorList>
            <consortium name="The Broad Institute Genomics Platform"/>
            <consortium name="The Broad Institute Genome Sequencing Center for Infectious Disease"/>
            <person name="Wu L."/>
            <person name="Ma J."/>
        </authorList>
    </citation>
    <scope>NUCLEOTIDE SEQUENCE [LARGE SCALE GENOMIC DNA]</scope>
    <source>
        <strain evidence="7">JCM 17555</strain>
    </source>
</reference>
<dbReference type="Proteomes" id="UP001501337">
    <property type="component" value="Unassembled WGS sequence"/>
</dbReference>
<gene>
    <name evidence="6" type="ORF">GCM10022278_16880</name>
</gene>
<dbReference type="RefSeq" id="WP_344805256.1">
    <property type="nucleotide sequence ID" value="NZ_BAABBO010000007.1"/>
</dbReference>
<dbReference type="InterPro" id="IPR052206">
    <property type="entry name" value="Retinol_saturase"/>
</dbReference>
<dbReference type="Gene3D" id="3.50.50.60">
    <property type="entry name" value="FAD/NAD(P)-binding domain"/>
    <property type="match status" value="2"/>
</dbReference>
<evidence type="ECO:0000256" key="1">
    <source>
        <dbReference type="ARBA" id="ARBA00022630"/>
    </source>
</evidence>
<name>A0ABP7P3Q5_9GAMM</name>
<keyword evidence="4" id="KW-0521">NADP</keyword>
<dbReference type="InterPro" id="IPR036188">
    <property type="entry name" value="FAD/NAD-bd_sf"/>
</dbReference>
<evidence type="ECO:0000313" key="7">
    <source>
        <dbReference type="Proteomes" id="UP001501337"/>
    </source>
</evidence>
<keyword evidence="2" id="KW-0732">Signal</keyword>
<keyword evidence="3" id="KW-0274">FAD</keyword>
<dbReference type="PANTHER" id="PTHR46091:SF3">
    <property type="entry name" value="AMINE OXIDASE DOMAIN-CONTAINING PROTEIN"/>
    <property type="match status" value="1"/>
</dbReference>
<sequence>MKRTGKRFRPGAADSQYDVIVIGSGIGSLVSAALLALRNRRVCVLEQHYTTGGLTQTFERAGYEWDIGINATGGVLRSSDQLRRLFDTVSSGRLQWTSLPNSDDQIHINDQRYTLPPGREALRAALKGYFPLEHKAIDRYIAMVDDLGGRTRQLYAWQALRRPLATVAELWRRIGLPAFAWKTTAEVMSSLTGNQMLVSLLTSRWGNYGLPPAQSAFLMHALAVSHFFTGRAYPAGGGWAIADSIIPTIEAAGGDVFTYAKVSAITMNGNKAVGVVVNSSEHIRAPVIISGAGLLPTLQLLPRSEFLQRSLFSRLGHLRLSTGHLALFLGLKGDAQALALDQQTYWLSPGPRHDDSFTAFDKDPGAPLPLTYITFPSSRESTWAERYPGRSTAQVLVPARCEWFDNWADTSWNRRGDGYDQLKSVFTDRLLSQLLKIRPDLENALDFSELSTPLSTRHFLNNIQGEMFGLAHTPERFRESVLHPQTPVANLYLTGSDVVSAGLGGAARAGMLTASVVLGFEALANLSIMRF</sequence>
<dbReference type="Pfam" id="PF13450">
    <property type="entry name" value="NAD_binding_8"/>
    <property type="match status" value="1"/>
</dbReference>
<dbReference type="EMBL" id="BAABBO010000007">
    <property type="protein sequence ID" value="GAA3959183.1"/>
    <property type="molecule type" value="Genomic_DNA"/>
</dbReference>
<evidence type="ECO:0000256" key="3">
    <source>
        <dbReference type="ARBA" id="ARBA00022827"/>
    </source>
</evidence>
<evidence type="ECO:0000256" key="5">
    <source>
        <dbReference type="ARBA" id="ARBA00023027"/>
    </source>
</evidence>
<evidence type="ECO:0000256" key="2">
    <source>
        <dbReference type="ARBA" id="ARBA00022729"/>
    </source>
</evidence>